<dbReference type="Proteomes" id="UP000323924">
    <property type="component" value="Unassembled WGS sequence"/>
</dbReference>
<dbReference type="Gene3D" id="3.20.20.140">
    <property type="entry name" value="Metal-dependent hydrolases"/>
    <property type="match status" value="1"/>
</dbReference>
<proteinExistence type="predicted"/>
<dbReference type="GO" id="GO:0019748">
    <property type="term" value="P:secondary metabolic process"/>
    <property type="evidence" value="ECO:0007669"/>
    <property type="project" value="TreeGrafter"/>
</dbReference>
<comment type="caution">
    <text evidence="3">The sequence shown here is derived from an EMBL/GenBank/DDBJ whole genome shotgun (WGS) entry which is preliminary data.</text>
</comment>
<dbReference type="Pfam" id="PF04909">
    <property type="entry name" value="Amidohydro_2"/>
    <property type="match status" value="1"/>
</dbReference>
<dbReference type="InterPro" id="IPR032466">
    <property type="entry name" value="Metal_Hydrolase"/>
</dbReference>
<dbReference type="GO" id="GO:0016831">
    <property type="term" value="F:carboxy-lyase activity"/>
    <property type="evidence" value="ECO:0007669"/>
    <property type="project" value="InterPro"/>
</dbReference>
<dbReference type="PANTHER" id="PTHR21240">
    <property type="entry name" value="2-AMINO-3-CARBOXYLMUCONATE-6-SEMIALDEHYDE DECARBOXYLASE"/>
    <property type="match status" value="1"/>
</dbReference>
<evidence type="ECO:0000313" key="3">
    <source>
        <dbReference type="EMBL" id="KAA5842467.1"/>
    </source>
</evidence>
<dbReference type="EMBL" id="VWPC01000010">
    <property type="protein sequence ID" value="KAA5842467.1"/>
    <property type="molecule type" value="Genomic_DNA"/>
</dbReference>
<evidence type="ECO:0000256" key="1">
    <source>
        <dbReference type="ARBA" id="ARBA00023239"/>
    </source>
</evidence>
<dbReference type="PANTHER" id="PTHR21240:SF30">
    <property type="entry name" value="AMIDOHYDROLASE-RELATED DOMAIN-CONTAINING PROTEIN-RELATED"/>
    <property type="match status" value="1"/>
</dbReference>
<name>A0AB34C6F8_9PSED</name>
<dbReference type="AlphaFoldDB" id="A0AB34C6F8"/>
<organism evidence="3 4">
    <name type="scientific">Pseudomonas chlororaphis</name>
    <dbReference type="NCBI Taxonomy" id="587753"/>
    <lineage>
        <taxon>Bacteria</taxon>
        <taxon>Pseudomonadati</taxon>
        <taxon>Pseudomonadota</taxon>
        <taxon>Gammaproteobacteria</taxon>
        <taxon>Pseudomonadales</taxon>
        <taxon>Pseudomonadaceae</taxon>
        <taxon>Pseudomonas</taxon>
    </lineage>
</organism>
<dbReference type="GO" id="GO:0016787">
    <property type="term" value="F:hydrolase activity"/>
    <property type="evidence" value="ECO:0007669"/>
    <property type="project" value="InterPro"/>
</dbReference>
<protein>
    <submittedName>
        <fullName evidence="3">Amidohydrolase</fullName>
    </submittedName>
</protein>
<evidence type="ECO:0000259" key="2">
    <source>
        <dbReference type="Pfam" id="PF04909"/>
    </source>
</evidence>
<dbReference type="InterPro" id="IPR006680">
    <property type="entry name" value="Amidohydro-rel"/>
</dbReference>
<gene>
    <name evidence="3" type="ORF">F2A38_12450</name>
</gene>
<dbReference type="GO" id="GO:0005829">
    <property type="term" value="C:cytosol"/>
    <property type="evidence" value="ECO:0007669"/>
    <property type="project" value="TreeGrafter"/>
</dbReference>
<keyword evidence="1" id="KW-0456">Lyase</keyword>
<sequence length="340" mass="38070">MQMFKIATEEAFAVPEWQVAMSKLSLQGPEANEVKFLNFVQSVDEWRIGLTDFSHRLNIMDRYGVDMHLLSLTTPGVQSFAPEIASQVAYLVNDQLAEIIAKYPTRFAGLATVAPQNPEEAAQELERAITKLGLNGLLINSYTNDEYLDLPKYDPILSMAAKLKVPLYIHPRTPSPSMVKPYAAHGLIGALWGFAADTGLHAMRLIMSGVFDRHPDLKVVLGHMGEGIPYWFSRIDNMYHKFNALGAAEAIGIRPLRQVPSEYFKTNIYMTTSGMNSHATLEYAIKLLGSERIMFAIDFPYESTEESIAFLETAPITLQERENIAHLNAMRVFGINRPLS</sequence>
<evidence type="ECO:0000313" key="4">
    <source>
        <dbReference type="Proteomes" id="UP000323924"/>
    </source>
</evidence>
<dbReference type="InterPro" id="IPR032465">
    <property type="entry name" value="ACMSD"/>
</dbReference>
<dbReference type="SUPFAM" id="SSF51556">
    <property type="entry name" value="Metallo-dependent hydrolases"/>
    <property type="match status" value="1"/>
</dbReference>
<feature type="domain" description="Amidohydrolase-related" evidence="2">
    <location>
        <begin position="52"/>
        <end position="335"/>
    </location>
</feature>
<reference evidence="3 4" key="1">
    <citation type="submission" date="2019-09" db="EMBL/GenBank/DDBJ databases">
        <authorList>
            <person name="Vacheron J."/>
            <person name="Dubost A."/>
            <person name="Prigent-Combaret C."/>
            <person name="Muller D."/>
        </authorList>
    </citation>
    <scope>NUCLEOTIDE SEQUENCE [LARGE SCALE GENOMIC DNA]</scope>
    <source>
        <strain evidence="3 4">JV497</strain>
    </source>
</reference>
<accession>A0AB34C6F8</accession>